<evidence type="ECO:0000313" key="2">
    <source>
        <dbReference type="Proteomes" id="UP000814128"/>
    </source>
</evidence>
<evidence type="ECO:0000313" key="1">
    <source>
        <dbReference type="EMBL" id="KAI0033864.1"/>
    </source>
</evidence>
<proteinExistence type="predicted"/>
<name>A0ACB8QPT0_9AGAM</name>
<comment type="caution">
    <text evidence="1">The sequence shown here is derived from an EMBL/GenBank/DDBJ whole genome shotgun (WGS) entry which is preliminary data.</text>
</comment>
<reference evidence="1" key="2">
    <citation type="journal article" date="2022" name="New Phytol.">
        <title>Evolutionary transition to the ectomycorrhizal habit in the genomes of a hyperdiverse lineage of mushroom-forming fungi.</title>
        <authorList>
            <person name="Looney B."/>
            <person name="Miyauchi S."/>
            <person name="Morin E."/>
            <person name="Drula E."/>
            <person name="Courty P.E."/>
            <person name="Kohler A."/>
            <person name="Kuo A."/>
            <person name="LaButti K."/>
            <person name="Pangilinan J."/>
            <person name="Lipzen A."/>
            <person name="Riley R."/>
            <person name="Andreopoulos W."/>
            <person name="He G."/>
            <person name="Johnson J."/>
            <person name="Nolan M."/>
            <person name="Tritt A."/>
            <person name="Barry K.W."/>
            <person name="Grigoriev I.V."/>
            <person name="Nagy L.G."/>
            <person name="Hibbett D."/>
            <person name="Henrissat B."/>
            <person name="Matheny P.B."/>
            <person name="Labbe J."/>
            <person name="Martin F.M."/>
        </authorList>
    </citation>
    <scope>NUCLEOTIDE SEQUENCE</scope>
    <source>
        <strain evidence="1">EC-137</strain>
    </source>
</reference>
<sequence length="148" mass="16566">MSLEARLQAASSEYARLQAELSAAVESRQRLDAQLSENELVKKEFAVLTPNNTVYKLIGPVLVRQDPADARATVDKRLEFIRSEIKRVEAQLTDYDARTEKKKDEVCLFCFPPLSRRAHPPLHRQLVQIQAQIQAQGQHTAAATAATA</sequence>
<keyword evidence="2" id="KW-1185">Reference proteome</keyword>
<organism evidence="1 2">
    <name type="scientific">Vararia minispora EC-137</name>
    <dbReference type="NCBI Taxonomy" id="1314806"/>
    <lineage>
        <taxon>Eukaryota</taxon>
        <taxon>Fungi</taxon>
        <taxon>Dikarya</taxon>
        <taxon>Basidiomycota</taxon>
        <taxon>Agaricomycotina</taxon>
        <taxon>Agaricomycetes</taxon>
        <taxon>Russulales</taxon>
        <taxon>Lachnocladiaceae</taxon>
        <taxon>Vararia</taxon>
    </lineage>
</organism>
<reference evidence="1" key="1">
    <citation type="submission" date="2021-02" db="EMBL/GenBank/DDBJ databases">
        <authorList>
            <consortium name="DOE Joint Genome Institute"/>
            <person name="Ahrendt S."/>
            <person name="Looney B.P."/>
            <person name="Miyauchi S."/>
            <person name="Morin E."/>
            <person name="Drula E."/>
            <person name="Courty P.E."/>
            <person name="Chicoki N."/>
            <person name="Fauchery L."/>
            <person name="Kohler A."/>
            <person name="Kuo A."/>
            <person name="Labutti K."/>
            <person name="Pangilinan J."/>
            <person name="Lipzen A."/>
            <person name="Riley R."/>
            <person name="Andreopoulos W."/>
            <person name="He G."/>
            <person name="Johnson J."/>
            <person name="Barry K.W."/>
            <person name="Grigoriev I.V."/>
            <person name="Nagy L."/>
            <person name="Hibbett D."/>
            <person name="Henrissat B."/>
            <person name="Matheny P.B."/>
            <person name="Labbe J."/>
            <person name="Martin F."/>
        </authorList>
    </citation>
    <scope>NUCLEOTIDE SEQUENCE</scope>
    <source>
        <strain evidence="1">EC-137</strain>
    </source>
</reference>
<dbReference type="Proteomes" id="UP000814128">
    <property type="component" value="Unassembled WGS sequence"/>
</dbReference>
<dbReference type="EMBL" id="MU273510">
    <property type="protein sequence ID" value="KAI0033864.1"/>
    <property type="molecule type" value="Genomic_DNA"/>
</dbReference>
<protein>
    <submittedName>
        <fullName evidence="1">Prefoldin</fullName>
    </submittedName>
</protein>
<gene>
    <name evidence="1" type="ORF">K488DRAFT_84511</name>
</gene>
<accession>A0ACB8QPT0</accession>